<dbReference type="OrthoDB" id="274622at2759"/>
<evidence type="ECO:0000256" key="1">
    <source>
        <dbReference type="ARBA" id="ARBA00006227"/>
    </source>
</evidence>
<dbReference type="NCBIfam" id="TIGR01066">
    <property type="entry name" value="rplM_bact"/>
    <property type="match status" value="1"/>
</dbReference>
<dbReference type="GO" id="GO:0005762">
    <property type="term" value="C:mitochondrial large ribosomal subunit"/>
    <property type="evidence" value="ECO:0007669"/>
    <property type="project" value="TreeGrafter"/>
</dbReference>
<dbReference type="PANTHER" id="PTHR11545">
    <property type="entry name" value="RIBOSOMAL PROTEIN L13"/>
    <property type="match status" value="1"/>
</dbReference>
<dbReference type="EMBL" id="BDSP01000032">
    <property type="protein sequence ID" value="GAX10956.1"/>
    <property type="molecule type" value="Genomic_DNA"/>
</dbReference>
<dbReference type="InterPro" id="IPR036899">
    <property type="entry name" value="Ribosomal_uL13_sf"/>
</dbReference>
<evidence type="ECO:0000256" key="3">
    <source>
        <dbReference type="ARBA" id="ARBA00023274"/>
    </source>
</evidence>
<keyword evidence="2 4" id="KW-0689">Ribosomal protein</keyword>
<evidence type="ECO:0000313" key="5">
    <source>
        <dbReference type="Proteomes" id="UP000198406"/>
    </source>
</evidence>
<dbReference type="PANTHER" id="PTHR11545:SF2">
    <property type="entry name" value="LARGE RIBOSOMAL SUBUNIT PROTEIN UL13M"/>
    <property type="match status" value="1"/>
</dbReference>
<dbReference type="AlphaFoldDB" id="A0A1Z5JAH1"/>
<keyword evidence="3" id="KW-0687">Ribonucleoprotein</keyword>
<comment type="caution">
    <text evidence="4">The sequence shown here is derived from an EMBL/GenBank/DDBJ whole genome shotgun (WGS) entry which is preliminary data.</text>
</comment>
<gene>
    <name evidence="4" type="ORF">FisN_2Lh486</name>
</gene>
<dbReference type="Pfam" id="PF00572">
    <property type="entry name" value="Ribosomal_L13"/>
    <property type="match status" value="1"/>
</dbReference>
<dbReference type="GO" id="GO:0017148">
    <property type="term" value="P:negative regulation of translation"/>
    <property type="evidence" value="ECO:0007669"/>
    <property type="project" value="TreeGrafter"/>
</dbReference>
<dbReference type="InterPro" id="IPR005822">
    <property type="entry name" value="Ribosomal_uL13"/>
</dbReference>
<dbReference type="InParanoid" id="A0A1Z5JAH1"/>
<organism evidence="4 5">
    <name type="scientific">Fistulifera solaris</name>
    <name type="common">Oleaginous diatom</name>
    <dbReference type="NCBI Taxonomy" id="1519565"/>
    <lineage>
        <taxon>Eukaryota</taxon>
        <taxon>Sar</taxon>
        <taxon>Stramenopiles</taxon>
        <taxon>Ochrophyta</taxon>
        <taxon>Bacillariophyta</taxon>
        <taxon>Bacillariophyceae</taxon>
        <taxon>Bacillariophycidae</taxon>
        <taxon>Naviculales</taxon>
        <taxon>Naviculaceae</taxon>
        <taxon>Fistulifera</taxon>
    </lineage>
</organism>
<dbReference type="HAMAP" id="MF_01366">
    <property type="entry name" value="Ribosomal_uL13"/>
    <property type="match status" value="1"/>
</dbReference>
<dbReference type="GO" id="GO:0003729">
    <property type="term" value="F:mRNA binding"/>
    <property type="evidence" value="ECO:0007669"/>
    <property type="project" value="TreeGrafter"/>
</dbReference>
<dbReference type="Gene3D" id="3.90.1180.10">
    <property type="entry name" value="Ribosomal protein L13"/>
    <property type="match status" value="1"/>
</dbReference>
<protein>
    <submittedName>
        <fullName evidence="4">Large subunit ribosomal protein L13</fullName>
    </submittedName>
</protein>
<dbReference type="InterPro" id="IPR005823">
    <property type="entry name" value="Ribosomal_uL13_bac-type"/>
</dbReference>
<dbReference type="FunCoup" id="A0A1Z5JAH1">
    <property type="interactions" value="487"/>
</dbReference>
<reference evidence="4 5" key="1">
    <citation type="journal article" date="2015" name="Plant Cell">
        <title>Oil accumulation by the oleaginous diatom Fistulifera solaris as revealed by the genome and transcriptome.</title>
        <authorList>
            <person name="Tanaka T."/>
            <person name="Maeda Y."/>
            <person name="Veluchamy A."/>
            <person name="Tanaka M."/>
            <person name="Abida H."/>
            <person name="Marechal E."/>
            <person name="Bowler C."/>
            <person name="Muto M."/>
            <person name="Sunaga Y."/>
            <person name="Tanaka M."/>
            <person name="Yoshino T."/>
            <person name="Taniguchi T."/>
            <person name="Fukuda Y."/>
            <person name="Nemoto M."/>
            <person name="Matsumoto M."/>
            <person name="Wong P.S."/>
            <person name="Aburatani S."/>
            <person name="Fujibuchi W."/>
        </authorList>
    </citation>
    <scope>NUCLEOTIDE SEQUENCE [LARGE SCALE GENOMIC DNA]</scope>
    <source>
        <strain evidence="4 5">JPCC DA0580</strain>
    </source>
</reference>
<comment type="similarity">
    <text evidence="1">Belongs to the universal ribosomal protein uL13 family.</text>
</comment>
<dbReference type="Proteomes" id="UP000198406">
    <property type="component" value="Unassembled WGS sequence"/>
</dbReference>
<dbReference type="GO" id="GO:0006412">
    <property type="term" value="P:translation"/>
    <property type="evidence" value="ECO:0007669"/>
    <property type="project" value="InterPro"/>
</dbReference>
<dbReference type="GO" id="GO:0003735">
    <property type="term" value="F:structural constituent of ribosome"/>
    <property type="evidence" value="ECO:0007669"/>
    <property type="project" value="InterPro"/>
</dbReference>
<accession>A0A1Z5JAH1</accession>
<keyword evidence="5" id="KW-1185">Reference proteome</keyword>
<name>A0A1Z5JAH1_FISSO</name>
<dbReference type="CDD" id="cd00392">
    <property type="entry name" value="Ribosomal_L13"/>
    <property type="match status" value="1"/>
</dbReference>
<sequence length="199" mass="22559">MSFPGKQLQRCWHLIDAQNQTVGRLAVQVSSLLRGKHKPTYLPNKDMGDTVVVINASKVTFTEPQKKWKDKVYRWHTGYPGGLKERTAAEMMNRKPTEVLRKAVMGMLKRNRLRHGFLEPRLKIYPGSEHPHTAQLPAEVEPVAAVPRNLHRHFHYGLQHYAHPASYQEGIPAPIGKAQVEHVELVEDRSLAEVGQGAN</sequence>
<evidence type="ECO:0000256" key="2">
    <source>
        <dbReference type="ARBA" id="ARBA00022980"/>
    </source>
</evidence>
<evidence type="ECO:0000313" key="4">
    <source>
        <dbReference type="EMBL" id="GAX10956.1"/>
    </source>
</evidence>
<dbReference type="SUPFAM" id="SSF52161">
    <property type="entry name" value="Ribosomal protein L13"/>
    <property type="match status" value="1"/>
</dbReference>
<proteinExistence type="inferred from homology"/>